<feature type="region of interest" description="Disordered" evidence="1">
    <location>
        <begin position="32"/>
        <end position="53"/>
    </location>
</feature>
<proteinExistence type="predicted"/>
<feature type="region of interest" description="Disordered" evidence="1">
    <location>
        <begin position="129"/>
        <end position="159"/>
    </location>
</feature>
<dbReference type="Proteomes" id="UP001597280">
    <property type="component" value="Unassembled WGS sequence"/>
</dbReference>
<keyword evidence="3" id="KW-1185">Reference proteome</keyword>
<sequence length="159" mass="16423">MDSDLRHHASALRRGADRLTLLRLRVSHGLGALAGSGPEPEPSGADGPAAGEDLLEQWSEGAYPALGRAAAMLRGRAGELERHAERIERRSGRRLGGYAGAGFLGRGEEAGHHVRAVARFVGAEQGAGIGGFPLPGGAAPAPLHVSDDLGQSTPDDLED</sequence>
<protein>
    <submittedName>
        <fullName evidence="2">Uncharacterized protein</fullName>
    </submittedName>
</protein>
<evidence type="ECO:0000313" key="2">
    <source>
        <dbReference type="EMBL" id="MFD1833904.1"/>
    </source>
</evidence>
<feature type="compositionally biased region" description="Polar residues" evidence="1">
    <location>
        <begin position="149"/>
        <end position="159"/>
    </location>
</feature>
<dbReference type="RefSeq" id="WP_137771407.1">
    <property type="nucleotide sequence ID" value="NZ_BAAAIS010000005.1"/>
</dbReference>
<dbReference type="EMBL" id="JBHUFL010000001">
    <property type="protein sequence ID" value="MFD1833904.1"/>
    <property type="molecule type" value="Genomic_DNA"/>
</dbReference>
<gene>
    <name evidence="2" type="ORF">ACFSDA_02345</name>
</gene>
<accession>A0ABW4PUJ0</accession>
<organism evidence="2 3">
    <name type="scientific">Brachybacterium rhamnosum</name>
    <dbReference type="NCBI Taxonomy" id="173361"/>
    <lineage>
        <taxon>Bacteria</taxon>
        <taxon>Bacillati</taxon>
        <taxon>Actinomycetota</taxon>
        <taxon>Actinomycetes</taxon>
        <taxon>Micrococcales</taxon>
        <taxon>Dermabacteraceae</taxon>
        <taxon>Brachybacterium</taxon>
    </lineage>
</organism>
<name>A0ABW4PUJ0_9MICO</name>
<reference evidence="3" key="1">
    <citation type="journal article" date="2019" name="Int. J. Syst. Evol. Microbiol.">
        <title>The Global Catalogue of Microorganisms (GCM) 10K type strain sequencing project: providing services to taxonomists for standard genome sequencing and annotation.</title>
        <authorList>
            <consortium name="The Broad Institute Genomics Platform"/>
            <consortium name="The Broad Institute Genome Sequencing Center for Infectious Disease"/>
            <person name="Wu L."/>
            <person name="Ma J."/>
        </authorList>
    </citation>
    <scope>NUCLEOTIDE SEQUENCE [LARGE SCALE GENOMIC DNA]</scope>
    <source>
        <strain evidence="3">JCM 11650</strain>
    </source>
</reference>
<evidence type="ECO:0000256" key="1">
    <source>
        <dbReference type="SAM" id="MobiDB-lite"/>
    </source>
</evidence>
<evidence type="ECO:0000313" key="3">
    <source>
        <dbReference type="Proteomes" id="UP001597280"/>
    </source>
</evidence>
<comment type="caution">
    <text evidence="2">The sequence shown here is derived from an EMBL/GenBank/DDBJ whole genome shotgun (WGS) entry which is preliminary data.</text>
</comment>